<dbReference type="CDD" id="cd23453">
    <property type="entry name" value="beta-trefoil_Ricin_VPS13D"/>
    <property type="match status" value="1"/>
</dbReference>
<feature type="region of interest" description="Disordered" evidence="5">
    <location>
        <begin position="1694"/>
        <end position="1720"/>
    </location>
</feature>
<name>A0A1S3J4V1_LINAN</name>
<dbReference type="Pfam" id="PF25036">
    <property type="entry name" value="VPS13_VAB"/>
    <property type="match status" value="1"/>
</dbReference>
<dbReference type="RefSeq" id="XP_013405462.1">
    <property type="nucleotide sequence ID" value="XM_013550008.2"/>
</dbReference>
<dbReference type="GO" id="GO:0006623">
    <property type="term" value="P:protein targeting to vacuole"/>
    <property type="evidence" value="ECO:0007669"/>
    <property type="project" value="TreeGrafter"/>
</dbReference>
<evidence type="ECO:0000313" key="10">
    <source>
        <dbReference type="RefSeq" id="XP_023932229.1"/>
    </source>
</evidence>
<feature type="compositionally biased region" description="Basic and acidic residues" evidence="5">
    <location>
        <begin position="415"/>
        <end position="431"/>
    </location>
</feature>
<protein>
    <submittedName>
        <fullName evidence="8 9">Vacuolar protein sorting-associated protein 13D-like isoform X1</fullName>
    </submittedName>
</protein>
<evidence type="ECO:0000259" key="6">
    <source>
        <dbReference type="PROSITE" id="PS50030"/>
    </source>
</evidence>
<dbReference type="RefSeq" id="XP_023932228.1">
    <property type="nucleotide sequence ID" value="XM_024076460.1"/>
</dbReference>
<evidence type="ECO:0000256" key="3">
    <source>
        <dbReference type="ARBA" id="ARBA00023055"/>
    </source>
</evidence>
<dbReference type="GeneID" id="106170225"/>
<keyword evidence="4" id="KW-0175">Coiled coil</keyword>
<feature type="region of interest" description="Disordered" evidence="5">
    <location>
        <begin position="938"/>
        <end position="960"/>
    </location>
</feature>
<dbReference type="InterPro" id="IPR056747">
    <property type="entry name" value="VPS13-like_M"/>
</dbReference>
<dbReference type="Pfam" id="PF12624">
    <property type="entry name" value="VPS13_N"/>
    <property type="match status" value="1"/>
</dbReference>
<dbReference type="OrthoDB" id="272810at2759"/>
<feature type="region of interest" description="Disordered" evidence="5">
    <location>
        <begin position="2036"/>
        <end position="2059"/>
    </location>
</feature>
<feature type="compositionally biased region" description="Basic and acidic residues" evidence="5">
    <location>
        <begin position="1899"/>
        <end position="1911"/>
    </location>
</feature>
<feature type="region of interest" description="Disordered" evidence="5">
    <location>
        <begin position="2312"/>
        <end position="2350"/>
    </location>
</feature>
<keyword evidence="7" id="KW-1185">Reference proteome</keyword>
<dbReference type="InterPro" id="IPR026854">
    <property type="entry name" value="VPS13_N"/>
</dbReference>
<dbReference type="PANTHER" id="PTHR16166:SF141">
    <property type="entry name" value="INTERMEMBRANE LIPID TRANSFER PROTEIN VPS13D"/>
    <property type="match status" value="1"/>
</dbReference>
<feature type="region of interest" description="Disordered" evidence="5">
    <location>
        <begin position="1131"/>
        <end position="1156"/>
    </location>
</feature>
<feature type="compositionally biased region" description="Low complexity" evidence="5">
    <location>
        <begin position="1074"/>
        <end position="1096"/>
    </location>
</feature>
<feature type="compositionally biased region" description="Low complexity" evidence="5">
    <location>
        <begin position="2314"/>
        <end position="2331"/>
    </location>
</feature>
<dbReference type="Proteomes" id="UP000085678">
    <property type="component" value="Unplaced"/>
</dbReference>
<feature type="region of interest" description="Disordered" evidence="5">
    <location>
        <begin position="1884"/>
        <end position="1914"/>
    </location>
</feature>
<feature type="coiled-coil region" evidence="4">
    <location>
        <begin position="695"/>
        <end position="726"/>
    </location>
</feature>
<dbReference type="KEGG" id="lak:106170225"/>
<feature type="region of interest" description="Disordered" evidence="5">
    <location>
        <begin position="2259"/>
        <end position="2296"/>
    </location>
</feature>
<dbReference type="InterPro" id="IPR041969">
    <property type="entry name" value="VP13D_UBA"/>
</dbReference>
<feature type="compositionally biased region" description="Polar residues" evidence="5">
    <location>
        <begin position="1146"/>
        <end position="1156"/>
    </location>
</feature>
<sequence length="4525" mass="507343">MLEGLAAWVLNTYVGEYLENLNTDQLSIGLLQGAVELENLPLKKDALKSLDLPIEVKAGFVGKISLQIPVRRLKSEPWVISLDKVYLVAGPLSHKKYDEEKEQKIKDERKRAQLLELETKWKVARQAHVETSSWLSLGYSLVSNIVENLQLKVNNVHIRYEDNQTIPGCSFACGIRIKSLSAQSTDGSWVPKFVHKAEAGVMHKLLDLQDFSIYWDTDAKLCGDMTSMQELADVLIRDMGQSASTGIFKDHNFILESVNAEAKMKRNTSELPIRSTTTPRINLDIKLQQLPISLSEGQYRGMVAWMKEFDRYEKHRIFMKWRPFCTVIEDPKAWWLYAINSNLFSIQERCKRQSKEYILQRARDNVVYVEGYRRELKNEYLTPSQIAVKEKLLMELSFEELKILHELAMELVTAEEKHKEREEQKKQEKSKQNGKGAPQAQQHYLGMFQGWWSGWGGASTTAAKSTGEPPPQDKEEKHPLPELDEDEPPAKIAKHEIEQEIMDVFHEAEENTSLLKRDFVFARLNFCLQSGSFQLKGENAASLTTDTHGSSPLLVLECTNIKMEFESRPRFKSLLFGISVDGLVLKDLLTPNTVMPILISPQMRDRSSQVKHFFTGFGGVGADQHPQEHGGALFSHSRVAEEAIFQFEYEQKPLGSTADHRVFMKTKPLNIVYNPFTIKRVREFFKQRATGIAQKQSEIHLAVDARRKYEELKNQTKAELKHTLDQMLEGKEQRKAKRWEFNLDITAPQFVCPENFQDHNTTLVVFDFGHLYFRNSSAKIKKKDMEMQASIDDDDEDFQTPSSTPPGEEEETADGEEDSDNVSQATTVTSNELSELLAANLPAHDLRSRLYDKYILELTELQVMVGKGKDNWKQAHYKGSGHMHILDRFTISLQFERRLLYTDDPSFPSASMSGNMPSLVMHVNEQKVKALRKCIDTISSDPVRPSPTTTPSPATPDTQHTQLGQSTYQLMSEAQMRQRREVSQESVLLLLQFTISQMALDIQSRGLPVAEIQVSGVSVNATKRTFDTSAKFSLHSLLVVDAMQTFGRDFELLVASHKRLSLDSHSGSMRDSEPTSPTSPHSPQSPQSPCSPQSPSDKMLASRNPQTSLSAFQSAFTTAWQSLNPLAARRRERSYSFDPDRAASPVPQQQHNFIPVDDTNQSEDALIYLELEQVEPGGQAGGGNEETERIINLQFNNLDVVVNQETIVELLRFFKEIAPPQAQHKSKKHSKKSESLVKSMRSMNKSESILLNPGLGAMKTTVTADVRRLNVMLMRVVENDYAKEAKKVAMATMSRTKFCTTFHSTGEKMCFDAYLGGLQLKDLTYDGPFLHRKTVFSVGHDPECSTNYDEFSHTEIYNTAYESVLDADCLDKALIFQYSEGGTFMDESETFDNSHFLRDDSARCVEIRMASLHYIHSPSFLSDLTLCGSDIKDYLTGAMDNIKTAATEMAMGFVSKKSDHMGTSQYPLATSHLGEPSRMYGSEEDVFSMMDRQGDIHEGDDKKLVISGILQSPVIVLPRTPTSSEVLVAYLGKTYFRNKQLEEVPTLPNIPFSESFLNVEEEEEEGEKMFIEIRDIRMYSRDEKDIVESEAVNHSLPEIYSKARCGVPILHDTIIELKIEKQEPQIGYINRNSTQEFSLDENVFPQFGDQTLSYESPDTVIQISGRVVTPLKLALHRQVYEQILQTLDNLTHNNEESQSNESFQGSEGNESMPTTESSVMSVPSMSALKLDMGEVASSTSITSISSSTVSSQASNPIAIRAKFDLPIFDIEMQNDLGGEPNKSIVLVSFKDFVVDYEKSNPYITEIEVALQSLTVKDLLQDEQTKHGFLMVSKGALPTGEFAAAGETKMYMSTSCPDSMIQAAAPDMPPSLPSSLRQENVFTARAAQSKGSTASRTHRSRQEKDSDERDTFAKTSLSAGVMPIPRSKMSHVPIPNLLRSQRLPTWPSEYPSTPPPTPQLSLPAMLPQDRDRGEALVHIKVQLVDRKCPEFATTYNKTNRFIDVDFNGLDTTANLNTWVVVLDFLGMGAKIHDTEAYSEKTDPMTPPAADTVSEESGEKETVNSEIELKVKSLNLLLNKKEYELAKANVSNLKCHLKLRDGNMAVCGQLGSMSLTDQSPHGVLYREKFMTTGTQALDFDIFKYGTPDPMLRREFDMSVKLRMASVRYTHSQRFISETVAFIQHFNQMQEVLGRMRASSSGQKIDEKASRGGRMKLDIVAGSPIILIPHSSKTTDILVVDLGTLTVKNTFKFADNTVKSEFTHKKKERHSSSSSVGEEPKNSTHSMPLSPKKAVDPMSMSIYGGLDTDWREDTMEATESSAISESAQTASSTSPRCNSSKPKLEKKPSLQRQDSVNGRKLGWILNPPPSYEESVEHVCLLDVLSISLEDMDLYSAERVEKGEYSSSTPHLDFVFNTCVIQRQAVKLLKQKCALNLEVERNLDGDLSHSVPDFNINGTLSSVHCSIDVNQYKLVRGLLDHNLGEAVEEFKRPLLTEMQDPKNITVLSGHVFKAIAICIELKNVSVEFLMAHEQPDCPEVSLARLDFIKSKLCFESYSDQTKDVDLVSHEIRASDTRFRDFPDNHKSSIFQEILHPTCHQGEHRALQMELHYRSTKDAVHYTALLNNMRLLCIFDWLLEVQEFLSTSPEDPFSSNFNKRHPSQHQVAVSMVDGIATKRKPPQFQEQKPMDLKLNITETEFVVVENMTTWDTKAVILKSTAVLSYRSATERPLSCSLQSLEVFSCTLNAENETALSIIDPMTVSIELSGTGRRGDSGAHGLADAAVDDRPPVLEASFNTLNIRLSYNDLKLFLAIMNSVPEQAYQAKKSKSDLAITADTIPAESKYSVEAFQSLHNLGFKYSDCELALQECGGKLDDAALWLTTNAEPVRKAKQGGAKKDDGQLGGMNISGVELKANSICLCLIDDCLDADVPLTEFTISGLSVLQTLRNKLTGKANFTLAADYYNRKLSGWEPFIESWNCTVEWQQHMYHETPEDNSLTVSVSAFNPLNINLTSPLLDLYKKTKVKWTEDYYKTESPQDMPSAGKRRVPFVPYGLKNLTGCKLQFGTTTDMTDSWGRTTYLGGAIYNWRTVMPGDEVSFLFEEKGKMRHQKTHELKVHQIVVKVDGWKTASPVSVDKVGTYFRNADAEVNTSSSLFKDLPTARLVFDIKIVGSAKKVITVRSALKVVNRLEDVVEIQVHNMLSNTEKPHIFSLDPGCPLYIPVPLVHCRLHARPRGWSMAYCQKPIYWTHVQKPGEVRDSLRSCHTVNGEGIYRFCVEVKKENFPMDYATKKTDTMAEVFMHPGHTLTLVPPTVIVNLLPIELQYYIKGTQIKGAIKPGKEKPLFAADISQAIELGILLENFPTCRELVIPPGVTDYLVKIRLYDTYSRLLELMVRIHARKGGALKLHILAPYWLVNKSGLPLLFRQDSAKTEAAGQFEEHELARSHAPLLFSFADKDAPFLCIMRLGKHVHENSLSQWCHRFSLSRGVGMRQLHVTPRDNRKVDKVYNIGIEIRQGQGRHRDTYIVTFTPRFTLDNKSSYRLAFAQRHQVTGKGPENPSGVFSAYPNSSLTFHWPRQDLDTLLCVRRMDDMDCYWSGGFFLDKVNSFHVNMRGPQKMPLFLRVDVVLQGATYFVIFSDADQMPPPYRIDNFSEVPLVVYQRDVVDDRLRTLIKPKTSWPYALDEPSLPSILACCVQGGTKAYYDLDRIGDGQQLHYENFFYIAVTGTFIREPQPGSLQPLSSDLESQMLVLDVPTDSTAVVFKRKETGKRSQLWRMTTSGLIQHEGSAVPRDPRKSPAKDNVFVLDISAIAPLPTQYVPLMLRKMDPRRRATQTWQFTEDGRLVSAFGSLSVQSRDGVTGLKDGAAVVVGPGLPLTITGSSESSTPVPVYMALGRQKMRSGSGVLAVRVIPDGPTRVLEITDLMQRDVALSDSDDYTMVTERGTEKRRSSSSITDHDKIGELKVSLNLHGVGISLVNHIPEELVYISFMDIDVGFSSKRGSQLLEMSVKNVQVDSQLFGALTPVVLFVTRLKEGIRDDSPALQISAHKVANKEWNAEIYKHLAVYMKRMTLIIEERLLWKLLQFADIGLDDSDLEQVDESDFSAQRNQAVATAIQAKRYYFGVLKIQTRRINLGMHTSTKLPPDLEAIKVKMGIPLIKFEDAKVELDPFVQYHPFETSALLINSIITHYTEELKSQAAKILGSVDFLGNPLGLVNDVTAGISGVVREGNIGGLFTNVAHGFTNSAAKVTGSLSDGLSKLTFDEQYQTVRQQIKNEGDSGGNIIAGIKGLGHGLVGGLTSIVQNTVQGYSSGGVEGMMAGLGRGMVGTVTKPVTGMLDFASHTATAMRDTSRTSSARRQNRHRSTRHCLGPGGLLPEYSEHDALAQTFLYLLNDGDYSERYIAMIPVKSGQESLRVLITSDQLYFLRHESPDMDNVTLQVPYEELKGCRVIDLVQNDGTLGYYVQLSISSSQNGGAAPDIPLRTPQIRCDSEMTAMQVTEQILYAKNLFDEKRQTVDAGEEENQAELFS</sequence>
<dbReference type="InterPro" id="IPR009060">
    <property type="entry name" value="UBA-like_sf"/>
</dbReference>
<reference evidence="8 9" key="1">
    <citation type="submission" date="2025-04" db="UniProtKB">
        <authorList>
            <consortium name="RefSeq"/>
        </authorList>
    </citation>
    <scope>IDENTIFICATION</scope>
    <source>
        <tissue evidence="8 9">Gonads</tissue>
    </source>
</reference>
<feature type="compositionally biased region" description="Acidic residues" evidence="5">
    <location>
        <begin position="807"/>
        <end position="820"/>
    </location>
</feature>
<evidence type="ECO:0000313" key="7">
    <source>
        <dbReference type="Proteomes" id="UP000085678"/>
    </source>
</evidence>
<proteinExistence type="inferred from homology"/>
<dbReference type="PANTHER" id="PTHR16166">
    <property type="entry name" value="VACUOLAR PROTEIN SORTING-ASSOCIATED PROTEIN VPS13"/>
    <property type="match status" value="1"/>
</dbReference>
<dbReference type="GO" id="GO:0045053">
    <property type="term" value="P:protein retention in Golgi apparatus"/>
    <property type="evidence" value="ECO:0007669"/>
    <property type="project" value="TreeGrafter"/>
</dbReference>
<dbReference type="Pfam" id="PF25033">
    <property type="entry name" value="VPS13_M"/>
    <property type="match status" value="2"/>
</dbReference>
<dbReference type="GO" id="GO:0007005">
    <property type="term" value="P:mitochondrion organization"/>
    <property type="evidence" value="ECO:0007669"/>
    <property type="project" value="TreeGrafter"/>
</dbReference>
<keyword evidence="3" id="KW-0445">Lipid transport</keyword>
<feature type="region of interest" description="Disordered" evidence="5">
    <location>
        <begin position="784"/>
        <end position="828"/>
    </location>
</feature>
<dbReference type="InterPro" id="IPR009543">
    <property type="entry name" value="VPS13_VAB"/>
</dbReference>
<evidence type="ECO:0000313" key="8">
    <source>
        <dbReference type="RefSeq" id="XP_013405462.1"/>
    </source>
</evidence>
<feature type="compositionally biased region" description="Basic and acidic residues" evidence="5">
    <location>
        <begin position="471"/>
        <end position="481"/>
    </location>
</feature>
<comment type="similarity">
    <text evidence="1">Belongs to the VPS13 family.</text>
</comment>
<evidence type="ECO:0000313" key="9">
    <source>
        <dbReference type="RefSeq" id="XP_023932228.1"/>
    </source>
</evidence>
<accession>A0A1S3J4V1</accession>
<feature type="compositionally biased region" description="Pro residues" evidence="5">
    <location>
        <begin position="944"/>
        <end position="954"/>
    </location>
</feature>
<feature type="region of interest" description="Disordered" evidence="5">
    <location>
        <begin position="1063"/>
        <end position="1107"/>
    </location>
</feature>
<keyword evidence="2" id="KW-0813">Transport</keyword>
<gene>
    <name evidence="8 9 10" type="primary">LOC106170225</name>
</gene>
<evidence type="ECO:0000256" key="1">
    <source>
        <dbReference type="ARBA" id="ARBA00006545"/>
    </source>
</evidence>
<feature type="domain" description="UBA" evidence="6">
    <location>
        <begin position="2836"/>
        <end position="2880"/>
    </location>
</feature>
<dbReference type="InterPro" id="IPR056748">
    <property type="entry name" value="VPS13-like_C"/>
</dbReference>
<dbReference type="RefSeq" id="XP_023932229.1">
    <property type="nucleotide sequence ID" value="XM_024076461.1"/>
</dbReference>
<feature type="region of interest" description="Disordered" evidence="5">
    <location>
        <begin position="459"/>
        <end position="488"/>
    </location>
</feature>
<dbReference type="InterPro" id="IPR015940">
    <property type="entry name" value="UBA"/>
</dbReference>
<evidence type="ECO:0000256" key="4">
    <source>
        <dbReference type="SAM" id="Coils"/>
    </source>
</evidence>
<evidence type="ECO:0000256" key="5">
    <source>
        <dbReference type="SAM" id="MobiDB-lite"/>
    </source>
</evidence>
<feature type="region of interest" description="Disordered" evidence="5">
    <location>
        <begin position="4340"/>
        <end position="4368"/>
    </location>
</feature>
<evidence type="ECO:0000256" key="2">
    <source>
        <dbReference type="ARBA" id="ARBA00022448"/>
    </source>
</evidence>
<dbReference type="CDD" id="cd14306">
    <property type="entry name" value="UBA_VP13D"/>
    <property type="match status" value="1"/>
</dbReference>
<dbReference type="GO" id="GO:0006869">
    <property type="term" value="P:lipid transport"/>
    <property type="evidence" value="ECO:0007669"/>
    <property type="project" value="UniProtKB-KW"/>
</dbReference>
<dbReference type="PROSITE" id="PS50030">
    <property type="entry name" value="UBA"/>
    <property type="match status" value="1"/>
</dbReference>
<feature type="region of interest" description="Disordered" evidence="5">
    <location>
        <begin position="415"/>
        <end position="439"/>
    </location>
</feature>
<dbReference type="STRING" id="7574.A0A1S3J4V1"/>
<organism evidence="7 8">
    <name type="scientific">Lingula anatina</name>
    <name type="common">Brachiopod</name>
    <name type="synonym">Lingula unguis</name>
    <dbReference type="NCBI Taxonomy" id="7574"/>
    <lineage>
        <taxon>Eukaryota</taxon>
        <taxon>Metazoa</taxon>
        <taxon>Spiralia</taxon>
        <taxon>Lophotrochozoa</taxon>
        <taxon>Brachiopoda</taxon>
        <taxon>Linguliformea</taxon>
        <taxon>Lingulata</taxon>
        <taxon>Lingulida</taxon>
        <taxon>Linguloidea</taxon>
        <taxon>Lingulidae</taxon>
        <taxon>Lingula</taxon>
    </lineage>
</organism>
<dbReference type="Pfam" id="PF25037">
    <property type="entry name" value="VPS13_C"/>
    <property type="match status" value="1"/>
</dbReference>
<dbReference type="SUPFAM" id="SSF46934">
    <property type="entry name" value="UBA-like"/>
    <property type="match status" value="1"/>
</dbReference>
<dbReference type="InterPro" id="IPR026847">
    <property type="entry name" value="VPS13"/>
</dbReference>